<dbReference type="GO" id="GO:0005744">
    <property type="term" value="C:TIM23 mitochondrial import inner membrane translocase complex"/>
    <property type="evidence" value="ECO:0007669"/>
    <property type="project" value="UniProtKB-UniRule"/>
</dbReference>
<keyword evidence="4" id="KW-1185">Reference proteome</keyword>
<keyword evidence="1" id="KW-0496">Mitochondrion</keyword>
<reference evidence="3 4" key="1">
    <citation type="journal article" date="2013" name="Curr. Biol.">
        <title>The Genome of the Foraminiferan Reticulomyxa filosa.</title>
        <authorList>
            <person name="Glockner G."/>
            <person name="Hulsmann N."/>
            <person name="Schleicher M."/>
            <person name="Noegel A.A."/>
            <person name="Eichinger L."/>
            <person name="Gallinger C."/>
            <person name="Pawlowski J."/>
            <person name="Sierra R."/>
            <person name="Euteneuer U."/>
            <person name="Pillet L."/>
            <person name="Moustafa A."/>
            <person name="Platzer M."/>
            <person name="Groth M."/>
            <person name="Szafranski K."/>
            <person name="Schliwa M."/>
        </authorList>
    </citation>
    <scope>NUCLEOTIDE SEQUENCE [LARGE SCALE GENOMIC DNA]</scope>
</reference>
<evidence type="ECO:0000313" key="3">
    <source>
        <dbReference type="EMBL" id="ETN99547.1"/>
    </source>
</evidence>
<dbReference type="OMA" id="CAMIARP"/>
<comment type="function">
    <text evidence="1">Essential component of the TIM23 complex, a complex that mediates the translocation of transit peptide-containing proteins across the mitochondrial inner membrane.</text>
</comment>
<keyword evidence="1" id="KW-0809">Transit peptide</keyword>
<name>X6LC04_RETFI</name>
<keyword evidence="1" id="KW-0811">Translocation</keyword>
<dbReference type="PROSITE" id="PS50969">
    <property type="entry name" value="FCP1"/>
    <property type="match status" value="1"/>
</dbReference>
<dbReference type="SUPFAM" id="SSF56784">
    <property type="entry name" value="HAD-like"/>
    <property type="match status" value="1"/>
</dbReference>
<protein>
    <recommendedName>
        <fullName evidence="1">Mitochondrial import inner membrane translocase subunit TIM50</fullName>
    </recommendedName>
</protein>
<dbReference type="InterPro" id="IPR004274">
    <property type="entry name" value="FCP1_dom"/>
</dbReference>
<comment type="similarity">
    <text evidence="1">Belongs to the TIM50 family.</text>
</comment>
<dbReference type="PANTHER" id="PTHR12210">
    <property type="entry name" value="DULLARD PROTEIN PHOSPHATASE"/>
    <property type="match status" value="1"/>
</dbReference>
<proteinExistence type="inferred from homology"/>
<keyword evidence="1" id="KW-0813">Transport</keyword>
<dbReference type="InterPro" id="IPR036412">
    <property type="entry name" value="HAD-like_sf"/>
</dbReference>
<dbReference type="AlphaFoldDB" id="X6LC04"/>
<dbReference type="EMBL" id="ASPP01043618">
    <property type="protein sequence ID" value="ETN99547.1"/>
    <property type="molecule type" value="Genomic_DNA"/>
</dbReference>
<evidence type="ECO:0000313" key="4">
    <source>
        <dbReference type="Proteomes" id="UP000023152"/>
    </source>
</evidence>
<sequence>MENPTGSFECVEKGQVYKYNVKARPFLEDFLDGCSKYYHIIVFTAGTADYANRALDIVDKNSRISYRLFRDSLTQIDKSSYYKDIGKLGWPLDRVILVDDGRWNCDPFPNNSICIGKYNGANDDLQLLQLLPVLLTTLENADDVRDYLDSNKTFEWICNQMTTDDDIDKFYFVSFYLTWKSFIQRESEKRKLQEKKRKRHKK</sequence>
<gene>
    <name evidence="3" type="ORF">RFI_37922</name>
</gene>
<comment type="subunit">
    <text evidence="1">Component of the TIM23 complex.</text>
</comment>
<dbReference type="InterPro" id="IPR050365">
    <property type="entry name" value="TIM50"/>
</dbReference>
<accession>X6LC04</accession>
<dbReference type="Proteomes" id="UP000023152">
    <property type="component" value="Unassembled WGS sequence"/>
</dbReference>
<evidence type="ECO:0000259" key="2">
    <source>
        <dbReference type="PROSITE" id="PS50969"/>
    </source>
</evidence>
<dbReference type="OrthoDB" id="277011at2759"/>
<dbReference type="CDD" id="cd07521">
    <property type="entry name" value="HAD_FCP1-like"/>
    <property type="match status" value="1"/>
</dbReference>
<organism evidence="3 4">
    <name type="scientific">Reticulomyxa filosa</name>
    <dbReference type="NCBI Taxonomy" id="46433"/>
    <lineage>
        <taxon>Eukaryota</taxon>
        <taxon>Sar</taxon>
        <taxon>Rhizaria</taxon>
        <taxon>Retaria</taxon>
        <taxon>Foraminifera</taxon>
        <taxon>Monothalamids</taxon>
        <taxon>Reticulomyxidae</taxon>
        <taxon>Reticulomyxa</taxon>
    </lineage>
</organism>
<feature type="domain" description="FCP1 homology" evidence="2">
    <location>
        <begin position="1"/>
        <end position="137"/>
    </location>
</feature>
<keyword evidence="1" id="KW-0653">Protein transport</keyword>
<dbReference type="GO" id="GO:0015031">
    <property type="term" value="P:protein transport"/>
    <property type="evidence" value="ECO:0007669"/>
    <property type="project" value="UniProtKB-KW"/>
</dbReference>
<evidence type="ECO:0000256" key="1">
    <source>
        <dbReference type="RuleBase" id="RU365079"/>
    </source>
</evidence>
<dbReference type="Gene3D" id="3.40.50.1000">
    <property type="entry name" value="HAD superfamily/HAD-like"/>
    <property type="match status" value="1"/>
</dbReference>
<comment type="subcellular location">
    <subcellularLocation>
        <location evidence="1">Mitochondrion inner membrane</location>
        <topology evidence="1">Single-pass membrane protein</topology>
    </subcellularLocation>
</comment>
<comment type="caution">
    <text evidence="3">The sequence shown here is derived from an EMBL/GenBank/DDBJ whole genome shotgun (WGS) entry which is preliminary data.</text>
</comment>
<dbReference type="Pfam" id="PF03031">
    <property type="entry name" value="NIF"/>
    <property type="match status" value="1"/>
</dbReference>
<dbReference type="InterPro" id="IPR023214">
    <property type="entry name" value="HAD_sf"/>
</dbReference>
<dbReference type="SMART" id="SM00577">
    <property type="entry name" value="CPDc"/>
    <property type="match status" value="1"/>
</dbReference>